<feature type="compositionally biased region" description="Polar residues" evidence="1">
    <location>
        <begin position="18"/>
        <end position="37"/>
    </location>
</feature>
<organism evidence="2 3">
    <name type="scientific">Exidia glandulosa HHB12029</name>
    <dbReference type="NCBI Taxonomy" id="1314781"/>
    <lineage>
        <taxon>Eukaryota</taxon>
        <taxon>Fungi</taxon>
        <taxon>Dikarya</taxon>
        <taxon>Basidiomycota</taxon>
        <taxon>Agaricomycotina</taxon>
        <taxon>Agaricomycetes</taxon>
        <taxon>Auriculariales</taxon>
        <taxon>Exidiaceae</taxon>
        <taxon>Exidia</taxon>
    </lineage>
</organism>
<sequence>MPPDPQALARDERKTGHTDQFAQSEESASADSFTSSRQDINNNTRVLSEARLVSKVLDAIRDNLGRIKSLDLDFDSFPTSSHHSVTRALSNPAPSLQHLALHSSSPMVVLPRRLFGGELLQLQKLALVGFALPNSLSGCPATDDAFFRHLQGDLSMALPLSGWNKDAGTVRIEVTEIGPSKRLRCVTRESIETLVDERLDYGAVLCNITAATIPFGLIQIMQHWFEENMLFLRRMRVIIVDGVGHHDPFLFLNCPKLERLEVSNGSPGLTQISHNDFEYLAFGVLNVRARFATLEVVLENVTIDGSDHFSDDEDGWDSSECECCGGDGCYCCAED</sequence>
<dbReference type="EMBL" id="KV425941">
    <property type="protein sequence ID" value="KZV96592.1"/>
    <property type="molecule type" value="Genomic_DNA"/>
</dbReference>
<reference evidence="2 3" key="1">
    <citation type="journal article" date="2016" name="Mol. Biol. Evol.">
        <title>Comparative Genomics of Early-Diverging Mushroom-Forming Fungi Provides Insights into the Origins of Lignocellulose Decay Capabilities.</title>
        <authorList>
            <person name="Nagy L.G."/>
            <person name="Riley R."/>
            <person name="Tritt A."/>
            <person name="Adam C."/>
            <person name="Daum C."/>
            <person name="Floudas D."/>
            <person name="Sun H."/>
            <person name="Yadav J.S."/>
            <person name="Pangilinan J."/>
            <person name="Larsson K.H."/>
            <person name="Matsuura K."/>
            <person name="Barry K."/>
            <person name="Labutti K."/>
            <person name="Kuo R."/>
            <person name="Ohm R.A."/>
            <person name="Bhattacharya S.S."/>
            <person name="Shirouzu T."/>
            <person name="Yoshinaga Y."/>
            <person name="Martin F.M."/>
            <person name="Grigoriev I.V."/>
            <person name="Hibbett D.S."/>
        </authorList>
    </citation>
    <scope>NUCLEOTIDE SEQUENCE [LARGE SCALE GENOMIC DNA]</scope>
    <source>
        <strain evidence="2 3">HHB12029</strain>
    </source>
</reference>
<dbReference type="AlphaFoldDB" id="A0A165KN01"/>
<name>A0A165KN01_EXIGL</name>
<evidence type="ECO:0008006" key="4">
    <source>
        <dbReference type="Google" id="ProtNLM"/>
    </source>
</evidence>
<protein>
    <recommendedName>
        <fullName evidence="4">F-box domain-containing protein</fullName>
    </recommendedName>
</protein>
<proteinExistence type="predicted"/>
<feature type="region of interest" description="Disordered" evidence="1">
    <location>
        <begin position="1"/>
        <end position="37"/>
    </location>
</feature>
<evidence type="ECO:0000313" key="2">
    <source>
        <dbReference type="EMBL" id="KZV96592.1"/>
    </source>
</evidence>
<evidence type="ECO:0000313" key="3">
    <source>
        <dbReference type="Proteomes" id="UP000077266"/>
    </source>
</evidence>
<dbReference type="Proteomes" id="UP000077266">
    <property type="component" value="Unassembled WGS sequence"/>
</dbReference>
<dbReference type="SUPFAM" id="SSF52047">
    <property type="entry name" value="RNI-like"/>
    <property type="match status" value="1"/>
</dbReference>
<accession>A0A165KN01</accession>
<keyword evidence="3" id="KW-1185">Reference proteome</keyword>
<gene>
    <name evidence="2" type="ORF">EXIGLDRAFT_747599</name>
</gene>
<evidence type="ECO:0000256" key="1">
    <source>
        <dbReference type="SAM" id="MobiDB-lite"/>
    </source>
</evidence>
<dbReference type="InParanoid" id="A0A165KN01"/>